<keyword evidence="4" id="KW-0560">Oxidoreductase</keyword>
<dbReference type="OrthoDB" id="9806179at2"/>
<dbReference type="InterPro" id="IPR036188">
    <property type="entry name" value="FAD/NAD-bd_sf"/>
</dbReference>
<dbReference type="PRINTS" id="PR00469">
    <property type="entry name" value="PNDRDTASEII"/>
</dbReference>
<evidence type="ECO:0000313" key="7">
    <source>
        <dbReference type="Proteomes" id="UP000317036"/>
    </source>
</evidence>
<evidence type="ECO:0000313" key="6">
    <source>
        <dbReference type="EMBL" id="TVY10381.1"/>
    </source>
</evidence>
<dbReference type="InterPro" id="IPR050097">
    <property type="entry name" value="Ferredoxin-NADP_redctase_2"/>
</dbReference>
<evidence type="ECO:0000256" key="4">
    <source>
        <dbReference type="ARBA" id="ARBA00023002"/>
    </source>
</evidence>
<keyword evidence="7" id="KW-1185">Reference proteome</keyword>
<dbReference type="Pfam" id="PF07992">
    <property type="entry name" value="Pyr_redox_2"/>
    <property type="match status" value="1"/>
</dbReference>
<dbReference type="RefSeq" id="WP_144845416.1">
    <property type="nucleotide sequence ID" value="NZ_VNJI01000008.1"/>
</dbReference>
<feature type="domain" description="FAD/NAD(P)-binding" evidence="5">
    <location>
        <begin position="3"/>
        <end position="285"/>
    </location>
</feature>
<dbReference type="Gene3D" id="3.50.50.60">
    <property type="entry name" value="FAD/NAD(P)-binding domain"/>
    <property type="match status" value="2"/>
</dbReference>
<name>A0A559KE31_9BACL</name>
<comment type="cofactor">
    <cofactor evidence="1">
        <name>FAD</name>
        <dbReference type="ChEBI" id="CHEBI:57692"/>
    </cofactor>
</comment>
<dbReference type="InterPro" id="IPR023753">
    <property type="entry name" value="FAD/NAD-binding_dom"/>
</dbReference>
<dbReference type="AlphaFoldDB" id="A0A559KE31"/>
<evidence type="ECO:0000256" key="1">
    <source>
        <dbReference type="ARBA" id="ARBA00001974"/>
    </source>
</evidence>
<accession>A0A559KE31</accession>
<keyword evidence="3" id="KW-0285">Flavoprotein</keyword>
<evidence type="ECO:0000256" key="2">
    <source>
        <dbReference type="ARBA" id="ARBA00011738"/>
    </source>
</evidence>
<comment type="subunit">
    <text evidence="2">Homodimer.</text>
</comment>
<protein>
    <submittedName>
        <fullName evidence="6">NAD(P)/FAD-dependent oxidoreductase</fullName>
    </submittedName>
</protein>
<dbReference type="PRINTS" id="PR00368">
    <property type="entry name" value="FADPNR"/>
</dbReference>
<evidence type="ECO:0000256" key="3">
    <source>
        <dbReference type="ARBA" id="ARBA00022630"/>
    </source>
</evidence>
<gene>
    <name evidence="6" type="ORF">FPZ49_08250</name>
</gene>
<dbReference type="GO" id="GO:0016491">
    <property type="term" value="F:oxidoreductase activity"/>
    <property type="evidence" value="ECO:0007669"/>
    <property type="project" value="UniProtKB-KW"/>
</dbReference>
<dbReference type="EMBL" id="VNJI01000008">
    <property type="protein sequence ID" value="TVY10381.1"/>
    <property type="molecule type" value="Genomic_DNA"/>
</dbReference>
<sequence length="309" mass="33159">MLDCIIVGGGIAGMQASIQLGRYGHRVLVIDKGLGRSTLCRSYHNVLGWPDGVSGQELRRLGRLQAERLGVQFRVDEVIAAAKHGEHFDVAVAEGGGTLSARTLLAATGIMDRFPDLPGLTPCLGLSVYVCPDCDGYEIKGKRTIVLGAGDVGASMALTLRYWTDRIVYVNHERKVIGSTLLDQLLGRGIVCEEAEIAEVLGSADGWFGGVRLADGRIIEGERGFIAFGGNRVHSDWLAPLGVERLENKHIVTDPRSKMTSVPGVWAAGDIGVHSEQVTIAMGEGSQAAIWIHKELVKRDEAAKALVKT</sequence>
<organism evidence="6 7">
    <name type="scientific">Paenibacillus cremeus</name>
    <dbReference type="NCBI Taxonomy" id="2163881"/>
    <lineage>
        <taxon>Bacteria</taxon>
        <taxon>Bacillati</taxon>
        <taxon>Bacillota</taxon>
        <taxon>Bacilli</taxon>
        <taxon>Bacillales</taxon>
        <taxon>Paenibacillaceae</taxon>
        <taxon>Paenibacillus</taxon>
    </lineage>
</organism>
<dbReference type="Proteomes" id="UP000317036">
    <property type="component" value="Unassembled WGS sequence"/>
</dbReference>
<comment type="caution">
    <text evidence="6">The sequence shown here is derived from an EMBL/GenBank/DDBJ whole genome shotgun (WGS) entry which is preliminary data.</text>
</comment>
<dbReference type="PANTHER" id="PTHR48105">
    <property type="entry name" value="THIOREDOXIN REDUCTASE 1-RELATED-RELATED"/>
    <property type="match status" value="1"/>
</dbReference>
<dbReference type="SUPFAM" id="SSF51905">
    <property type="entry name" value="FAD/NAD(P)-binding domain"/>
    <property type="match status" value="1"/>
</dbReference>
<proteinExistence type="predicted"/>
<reference evidence="6 7" key="1">
    <citation type="submission" date="2019-07" db="EMBL/GenBank/DDBJ databases">
        <authorList>
            <person name="Kim J."/>
        </authorList>
    </citation>
    <scope>NUCLEOTIDE SEQUENCE [LARGE SCALE GENOMIC DNA]</scope>
    <source>
        <strain evidence="6 7">JC52</strain>
    </source>
</reference>
<evidence type="ECO:0000259" key="5">
    <source>
        <dbReference type="Pfam" id="PF07992"/>
    </source>
</evidence>